<dbReference type="InterPro" id="IPR029068">
    <property type="entry name" value="Glyas_Bleomycin-R_OHBP_Dase"/>
</dbReference>
<dbReference type="InterPro" id="IPR004360">
    <property type="entry name" value="Glyas_Fos-R_dOase_dom"/>
</dbReference>
<evidence type="ECO:0000259" key="1">
    <source>
        <dbReference type="PROSITE" id="PS51819"/>
    </source>
</evidence>
<dbReference type="PROSITE" id="PS51819">
    <property type="entry name" value="VOC"/>
    <property type="match status" value="1"/>
</dbReference>
<dbReference type="SUPFAM" id="SSF54593">
    <property type="entry name" value="Glyoxalase/Bleomycin resistance protein/Dihydroxybiphenyl dioxygenase"/>
    <property type="match status" value="1"/>
</dbReference>
<dbReference type="OrthoDB" id="115162at2"/>
<evidence type="ECO:0000313" key="3">
    <source>
        <dbReference type="Proteomes" id="UP000037397"/>
    </source>
</evidence>
<sequence>MSLFRTPQIVLFTRDIERAVTFYSALGFEEAFRTPEVGTPIHVDLVLDDYRIGLAAESSTRHDHGLDPVAVGQRAAVILWTDDVRAGHARLIELGAKPIKAPAPWLDHLLIAWVEDLDGHLVQVVQAVRPS</sequence>
<dbReference type="Pfam" id="PF00903">
    <property type="entry name" value="Glyoxalase"/>
    <property type="match status" value="1"/>
</dbReference>
<accession>A0A0L6CFK1</accession>
<dbReference type="Proteomes" id="UP000037397">
    <property type="component" value="Unassembled WGS sequence"/>
</dbReference>
<keyword evidence="3" id="KW-1185">Reference proteome</keyword>
<dbReference type="PATRIC" id="fig|1631356.3.peg.683"/>
<dbReference type="RefSeq" id="WP_050668719.1">
    <property type="nucleotide sequence ID" value="NZ_LAIR01000002.1"/>
</dbReference>
<dbReference type="PANTHER" id="PTHR36503:SF1">
    <property type="entry name" value="BLR2520 PROTEIN"/>
    <property type="match status" value="1"/>
</dbReference>
<name>A0A0L6CFK1_9MICO</name>
<reference evidence="3" key="1">
    <citation type="submission" date="2015-03" db="EMBL/GenBank/DDBJ databases">
        <title>Luteipulveratus halotolerans sp. nov., a novel actinobacterium (Dermacoccaceae) from Sarawak, Malaysia.</title>
        <authorList>
            <person name="Juboi H."/>
            <person name="Basik A."/>
            <person name="Shamsul S.S."/>
            <person name="Arnold P."/>
            <person name="Schmitt E.K."/>
            <person name="Sanglier J.-J."/>
            <person name="Yeo T."/>
        </authorList>
    </citation>
    <scope>NUCLEOTIDE SEQUENCE [LARGE SCALE GENOMIC DNA]</scope>
    <source>
        <strain evidence="3">C296001</strain>
    </source>
</reference>
<comment type="caution">
    <text evidence="2">The sequence shown here is derived from an EMBL/GenBank/DDBJ whole genome shotgun (WGS) entry which is preliminary data.</text>
</comment>
<evidence type="ECO:0000313" key="2">
    <source>
        <dbReference type="EMBL" id="KNX36464.1"/>
    </source>
</evidence>
<dbReference type="InterPro" id="IPR037523">
    <property type="entry name" value="VOC_core"/>
</dbReference>
<dbReference type="EMBL" id="LAIR01000002">
    <property type="protein sequence ID" value="KNX36464.1"/>
    <property type="molecule type" value="Genomic_DNA"/>
</dbReference>
<proteinExistence type="predicted"/>
<dbReference type="STRING" id="1631356.VV01_03755"/>
<dbReference type="AlphaFoldDB" id="A0A0L6CFK1"/>
<dbReference type="Gene3D" id="3.10.180.10">
    <property type="entry name" value="2,3-Dihydroxybiphenyl 1,2-Dioxygenase, domain 1"/>
    <property type="match status" value="1"/>
</dbReference>
<dbReference type="PANTHER" id="PTHR36503">
    <property type="entry name" value="BLR2520 PROTEIN"/>
    <property type="match status" value="1"/>
</dbReference>
<organism evidence="2 3">
    <name type="scientific">Luteipulveratus halotolerans</name>
    <dbReference type="NCBI Taxonomy" id="1631356"/>
    <lineage>
        <taxon>Bacteria</taxon>
        <taxon>Bacillati</taxon>
        <taxon>Actinomycetota</taxon>
        <taxon>Actinomycetes</taxon>
        <taxon>Micrococcales</taxon>
        <taxon>Dermacoccaceae</taxon>
        <taxon>Luteipulveratus</taxon>
    </lineage>
</organism>
<protein>
    <recommendedName>
        <fullName evidence="1">VOC domain-containing protein</fullName>
    </recommendedName>
</protein>
<feature type="domain" description="VOC" evidence="1">
    <location>
        <begin position="5"/>
        <end position="127"/>
    </location>
</feature>
<gene>
    <name evidence="2" type="ORF">VV01_03755</name>
</gene>